<evidence type="ECO:0000313" key="9">
    <source>
        <dbReference type="EMBL" id="KAJ6225119.1"/>
    </source>
</evidence>
<dbReference type="PROSITE" id="PS00028">
    <property type="entry name" value="ZINC_FINGER_C2H2_1"/>
    <property type="match status" value="3"/>
</dbReference>
<feature type="region of interest" description="Disordered" evidence="7">
    <location>
        <begin position="79"/>
        <end position="99"/>
    </location>
</feature>
<dbReference type="Gene3D" id="3.30.160.60">
    <property type="entry name" value="Classic Zinc Finger"/>
    <property type="match status" value="3"/>
</dbReference>
<dbReference type="Proteomes" id="UP001142055">
    <property type="component" value="Chromosome 1"/>
</dbReference>
<protein>
    <recommendedName>
        <fullName evidence="8">C2H2-type domain-containing protein</fullName>
    </recommendedName>
</protein>
<evidence type="ECO:0000256" key="7">
    <source>
        <dbReference type="SAM" id="MobiDB-lite"/>
    </source>
</evidence>
<dbReference type="EMBL" id="JAPWDV010000001">
    <property type="protein sequence ID" value="KAJ6225119.1"/>
    <property type="molecule type" value="Genomic_DNA"/>
</dbReference>
<feature type="region of interest" description="Disordered" evidence="7">
    <location>
        <begin position="241"/>
        <end position="274"/>
    </location>
</feature>
<organism evidence="9 10">
    <name type="scientific">Blomia tropicalis</name>
    <name type="common">Mite</name>
    <dbReference type="NCBI Taxonomy" id="40697"/>
    <lineage>
        <taxon>Eukaryota</taxon>
        <taxon>Metazoa</taxon>
        <taxon>Ecdysozoa</taxon>
        <taxon>Arthropoda</taxon>
        <taxon>Chelicerata</taxon>
        <taxon>Arachnida</taxon>
        <taxon>Acari</taxon>
        <taxon>Acariformes</taxon>
        <taxon>Sarcoptiformes</taxon>
        <taxon>Astigmata</taxon>
        <taxon>Glycyphagoidea</taxon>
        <taxon>Echimyopodidae</taxon>
        <taxon>Blomia</taxon>
    </lineage>
</organism>
<feature type="domain" description="C2H2-type" evidence="8">
    <location>
        <begin position="384"/>
        <end position="413"/>
    </location>
</feature>
<dbReference type="Pfam" id="PF00096">
    <property type="entry name" value="zf-C2H2"/>
    <property type="match status" value="3"/>
</dbReference>
<dbReference type="GO" id="GO:0000978">
    <property type="term" value="F:RNA polymerase II cis-regulatory region sequence-specific DNA binding"/>
    <property type="evidence" value="ECO:0007669"/>
    <property type="project" value="TreeGrafter"/>
</dbReference>
<dbReference type="PANTHER" id="PTHR14003:SF23">
    <property type="entry name" value="ZINC FINGER PROTEIN 143"/>
    <property type="match status" value="1"/>
</dbReference>
<feature type="domain" description="C2H2-type" evidence="8">
    <location>
        <begin position="356"/>
        <end position="383"/>
    </location>
</feature>
<dbReference type="GO" id="GO:0005667">
    <property type="term" value="C:transcription regulator complex"/>
    <property type="evidence" value="ECO:0007669"/>
    <property type="project" value="TreeGrafter"/>
</dbReference>
<dbReference type="FunFam" id="3.30.160.60:FF:000125">
    <property type="entry name" value="Putative zinc finger protein 143"/>
    <property type="match status" value="1"/>
</dbReference>
<evidence type="ECO:0000259" key="8">
    <source>
        <dbReference type="PROSITE" id="PS50157"/>
    </source>
</evidence>
<dbReference type="PROSITE" id="PS50157">
    <property type="entry name" value="ZINC_FINGER_C2H2_2"/>
    <property type="match status" value="3"/>
</dbReference>
<keyword evidence="5" id="KW-0539">Nucleus</keyword>
<keyword evidence="10" id="KW-1185">Reference proteome</keyword>
<dbReference type="FunFam" id="3.30.160.60:FF:000303">
    <property type="entry name" value="Zinc finger protein 41"/>
    <property type="match status" value="1"/>
</dbReference>
<sequence length="449" mass="50130">MESHLVHLNELDMKKLVAIAQDSSSQQEKQPKFEGNSTTTAAAAAAVVNSVTSALSADDVHSLVGSHFVGHLNDNMQTTRGFNVQSSSSSSSTTNHINQPSTQIDINSILVENQKLAAIARVCIHLVDRCRIVNKSKQFTEDMNKLSNMIDDFNRNTSRHLTNSLPVINHSGGLVFANGTNGGNGSQISTAVTSTSNGGQANNKQLSLTNTGANMFLIPINADGHGSAHQSTTILQQYFSDDEHPNHKSSNNTETRNYHKTSKHSTNRKHHISDGEEMQQSILFKKLTESGQIIATELSGKESTSHTINHSNGSQMLAIPLQLNDHSNSFFSIVNQIDHSNIENTPSINVKSSKSYKCTVCSKVFVNSYNLNRHMKSHSGFQPYECIYQDCRKRFNYNYHLKRHMDTHTGERPFACTWPNCDQRFNRKYNLNRHLWIHIEHKNKQTVTI</sequence>
<evidence type="ECO:0000256" key="2">
    <source>
        <dbReference type="ARBA" id="ARBA00022737"/>
    </source>
</evidence>
<proteinExistence type="predicted"/>
<evidence type="ECO:0000256" key="3">
    <source>
        <dbReference type="ARBA" id="ARBA00022771"/>
    </source>
</evidence>
<dbReference type="GO" id="GO:0000785">
    <property type="term" value="C:chromatin"/>
    <property type="evidence" value="ECO:0007669"/>
    <property type="project" value="TreeGrafter"/>
</dbReference>
<dbReference type="InterPro" id="IPR013087">
    <property type="entry name" value="Znf_C2H2_type"/>
</dbReference>
<gene>
    <name evidence="9" type="ORF">RDWZM_003664</name>
</gene>
<dbReference type="SUPFAM" id="SSF57667">
    <property type="entry name" value="beta-beta-alpha zinc fingers"/>
    <property type="match status" value="2"/>
</dbReference>
<reference evidence="9" key="1">
    <citation type="submission" date="2022-12" db="EMBL/GenBank/DDBJ databases">
        <title>Genome assemblies of Blomia tropicalis.</title>
        <authorList>
            <person name="Cui Y."/>
        </authorList>
    </citation>
    <scope>NUCLEOTIDE SEQUENCE</scope>
    <source>
        <tissue evidence="9">Adult mites</tissue>
    </source>
</reference>
<dbReference type="GO" id="GO:0031519">
    <property type="term" value="C:PcG protein complex"/>
    <property type="evidence" value="ECO:0007669"/>
    <property type="project" value="TreeGrafter"/>
</dbReference>
<evidence type="ECO:0000256" key="5">
    <source>
        <dbReference type="ARBA" id="ARBA00023242"/>
    </source>
</evidence>
<comment type="caution">
    <text evidence="9">The sequence shown here is derived from an EMBL/GenBank/DDBJ whole genome shotgun (WGS) entry which is preliminary data.</text>
</comment>
<accession>A0A9Q0MFZ9</accession>
<dbReference type="PANTHER" id="PTHR14003">
    <property type="entry name" value="TRANSCRIPTIONAL REPRESSOR PROTEIN YY"/>
    <property type="match status" value="1"/>
</dbReference>
<dbReference type="SMART" id="SM00355">
    <property type="entry name" value="ZnF_C2H2"/>
    <property type="match status" value="3"/>
</dbReference>
<name>A0A9Q0MFZ9_BLOTA</name>
<keyword evidence="2" id="KW-0677">Repeat</keyword>
<keyword evidence="4" id="KW-0862">Zinc</keyword>
<evidence type="ECO:0000256" key="4">
    <source>
        <dbReference type="ARBA" id="ARBA00022833"/>
    </source>
</evidence>
<evidence type="ECO:0000313" key="10">
    <source>
        <dbReference type="Proteomes" id="UP001142055"/>
    </source>
</evidence>
<dbReference type="InterPro" id="IPR036236">
    <property type="entry name" value="Znf_C2H2_sf"/>
</dbReference>
<keyword evidence="3 6" id="KW-0863">Zinc-finger</keyword>
<evidence type="ECO:0000256" key="1">
    <source>
        <dbReference type="ARBA" id="ARBA00022723"/>
    </source>
</evidence>
<evidence type="ECO:0000256" key="6">
    <source>
        <dbReference type="PROSITE-ProRule" id="PRU00042"/>
    </source>
</evidence>
<dbReference type="GO" id="GO:0000981">
    <property type="term" value="F:DNA-binding transcription factor activity, RNA polymerase II-specific"/>
    <property type="evidence" value="ECO:0007669"/>
    <property type="project" value="TreeGrafter"/>
</dbReference>
<feature type="domain" description="C2H2-type" evidence="8">
    <location>
        <begin position="414"/>
        <end position="443"/>
    </location>
</feature>
<keyword evidence="1" id="KW-0479">Metal-binding</keyword>
<feature type="compositionally biased region" description="Basic residues" evidence="7">
    <location>
        <begin position="258"/>
        <end position="271"/>
    </location>
</feature>
<dbReference type="GO" id="GO:0008270">
    <property type="term" value="F:zinc ion binding"/>
    <property type="evidence" value="ECO:0007669"/>
    <property type="project" value="UniProtKB-KW"/>
</dbReference>
<dbReference type="AlphaFoldDB" id="A0A9Q0MFZ9"/>
<dbReference type="FunFam" id="3.30.160.60:FF:000100">
    <property type="entry name" value="Zinc finger 45-like"/>
    <property type="match status" value="1"/>
</dbReference>